<dbReference type="PANTHER" id="PTHR33144">
    <property type="entry name" value="OS10G0409366 PROTEIN-RELATED"/>
    <property type="match status" value="1"/>
</dbReference>
<protein>
    <submittedName>
        <fullName evidence="1">Uncharacterized protein</fullName>
    </submittedName>
</protein>
<evidence type="ECO:0000313" key="1">
    <source>
        <dbReference type="EMBL" id="MCE3215487.1"/>
    </source>
</evidence>
<sequence length="120" mass="14793">MSLHIDDWRSFDKDEKKKLVEFVRVWSYYYLMIHESFKMLFPFCMISYKHLFLFFYKKFSIPARGEDFVIKSIGKKWKDYKCDLKSVYMTKFKTKDVLLKNKPNRIPRNQWTGLVSYWVS</sequence>
<accession>A0ABS8WRE1</accession>
<dbReference type="EMBL" id="JACEIK010011145">
    <property type="protein sequence ID" value="MCE3215487.1"/>
    <property type="molecule type" value="Genomic_DNA"/>
</dbReference>
<dbReference type="Proteomes" id="UP000823775">
    <property type="component" value="Unassembled WGS sequence"/>
</dbReference>
<name>A0ABS8WRE1_DATST</name>
<dbReference type="PANTHER" id="PTHR33144:SF46">
    <property type="entry name" value="OS04G0610000 PROTEIN"/>
    <property type="match status" value="1"/>
</dbReference>
<reference evidence="1 2" key="1">
    <citation type="journal article" date="2021" name="BMC Genomics">
        <title>Datura genome reveals duplications of psychoactive alkaloid biosynthetic genes and high mutation rate following tissue culture.</title>
        <authorList>
            <person name="Rajewski A."/>
            <person name="Carter-House D."/>
            <person name="Stajich J."/>
            <person name="Litt A."/>
        </authorList>
    </citation>
    <scope>NUCLEOTIDE SEQUENCE [LARGE SCALE GENOMIC DNA]</scope>
    <source>
        <strain evidence="1">AR-01</strain>
    </source>
</reference>
<evidence type="ECO:0000313" key="2">
    <source>
        <dbReference type="Proteomes" id="UP000823775"/>
    </source>
</evidence>
<keyword evidence="2" id="KW-1185">Reference proteome</keyword>
<organism evidence="1 2">
    <name type="scientific">Datura stramonium</name>
    <name type="common">Jimsonweed</name>
    <name type="synonym">Common thornapple</name>
    <dbReference type="NCBI Taxonomy" id="4076"/>
    <lineage>
        <taxon>Eukaryota</taxon>
        <taxon>Viridiplantae</taxon>
        <taxon>Streptophyta</taxon>
        <taxon>Embryophyta</taxon>
        <taxon>Tracheophyta</taxon>
        <taxon>Spermatophyta</taxon>
        <taxon>Magnoliopsida</taxon>
        <taxon>eudicotyledons</taxon>
        <taxon>Gunneridae</taxon>
        <taxon>Pentapetalae</taxon>
        <taxon>asterids</taxon>
        <taxon>lamiids</taxon>
        <taxon>Solanales</taxon>
        <taxon>Solanaceae</taxon>
        <taxon>Solanoideae</taxon>
        <taxon>Datureae</taxon>
        <taxon>Datura</taxon>
    </lineage>
</organism>
<proteinExistence type="predicted"/>
<gene>
    <name evidence="1" type="ORF">HAX54_002571</name>
</gene>
<comment type="caution">
    <text evidence="1">The sequence shown here is derived from an EMBL/GenBank/DDBJ whole genome shotgun (WGS) entry which is preliminary data.</text>
</comment>